<dbReference type="WBParaSite" id="nRc.2.0.1.t04323-RA">
    <property type="protein sequence ID" value="nRc.2.0.1.t04323-RA"/>
    <property type="gene ID" value="nRc.2.0.1.g04323"/>
</dbReference>
<keyword evidence="1" id="KW-1185">Reference proteome</keyword>
<accession>A0A915HQV8</accession>
<dbReference type="AlphaFoldDB" id="A0A915HQV8"/>
<proteinExistence type="predicted"/>
<evidence type="ECO:0000313" key="1">
    <source>
        <dbReference type="Proteomes" id="UP000887565"/>
    </source>
</evidence>
<evidence type="ECO:0000313" key="2">
    <source>
        <dbReference type="WBParaSite" id="nRc.2.0.1.t04323-RA"/>
    </source>
</evidence>
<reference evidence="2" key="1">
    <citation type="submission" date="2022-11" db="UniProtKB">
        <authorList>
            <consortium name="WormBaseParasite"/>
        </authorList>
    </citation>
    <scope>IDENTIFICATION</scope>
</reference>
<sequence>MEYLNDSSDCRRKTNEGLRYIFSRKEKKVSTNTKELEYRDKCQAAMHIRCDDDNDLETLYEKDYGFNVPWASFPKGMSFCYEK</sequence>
<protein>
    <submittedName>
        <fullName evidence="2">Uncharacterized protein</fullName>
    </submittedName>
</protein>
<organism evidence="1 2">
    <name type="scientific">Romanomermis culicivorax</name>
    <name type="common">Nematode worm</name>
    <dbReference type="NCBI Taxonomy" id="13658"/>
    <lineage>
        <taxon>Eukaryota</taxon>
        <taxon>Metazoa</taxon>
        <taxon>Ecdysozoa</taxon>
        <taxon>Nematoda</taxon>
        <taxon>Enoplea</taxon>
        <taxon>Dorylaimia</taxon>
        <taxon>Mermithida</taxon>
        <taxon>Mermithoidea</taxon>
        <taxon>Mermithidae</taxon>
        <taxon>Romanomermis</taxon>
    </lineage>
</organism>
<dbReference type="Proteomes" id="UP000887565">
    <property type="component" value="Unplaced"/>
</dbReference>
<name>A0A915HQV8_ROMCU</name>